<reference evidence="1 2" key="1">
    <citation type="journal article" date="2003" name="Genome Res.">
        <title>Comparative genome analysis of Vibrio vulnificus, a marine pathogen.</title>
        <authorList>
            <person name="Chen C.Y."/>
            <person name="Wu K.M."/>
            <person name="Chang Y.C."/>
            <person name="Chang C.H."/>
            <person name="Tsai H.C."/>
            <person name="Liao T.L."/>
            <person name="Liu Y.M."/>
            <person name="Chen H.J."/>
            <person name="Shen A.B."/>
            <person name="Li J.C."/>
            <person name="Su T.L."/>
            <person name="Shao C.P."/>
            <person name="Lee C.T."/>
            <person name="Hor L.I."/>
            <person name="Tsai S.F."/>
        </authorList>
    </citation>
    <scope>NUCLEOTIDE SEQUENCE [LARGE SCALE GENOMIC DNA]</scope>
    <source>
        <strain evidence="1 2">YJ016</strain>
    </source>
</reference>
<dbReference type="EMBL" id="BA000038">
    <property type="protein sequence ID" value="BAC97403.1"/>
    <property type="molecule type" value="Genomic_DNA"/>
</dbReference>
<protein>
    <submittedName>
        <fullName evidence="1">Uncharacterized protein</fullName>
    </submittedName>
</protein>
<dbReference type="KEGG" id="vvy:VVA1377"/>
<dbReference type="HOGENOM" id="CLU_2276316_0_0_6"/>
<gene>
    <name evidence="1" type="ordered locus">VVA1377</name>
</gene>
<organism evidence="1 2">
    <name type="scientific">Vibrio vulnificus (strain YJ016)</name>
    <dbReference type="NCBI Taxonomy" id="196600"/>
    <lineage>
        <taxon>Bacteria</taxon>
        <taxon>Pseudomonadati</taxon>
        <taxon>Pseudomonadota</taxon>
        <taxon>Gammaproteobacteria</taxon>
        <taxon>Vibrionales</taxon>
        <taxon>Vibrionaceae</taxon>
        <taxon>Vibrio</taxon>
    </lineage>
</organism>
<proteinExistence type="predicted"/>
<dbReference type="AlphaFoldDB" id="Q7MCK9"/>
<evidence type="ECO:0000313" key="2">
    <source>
        <dbReference type="Proteomes" id="UP000002675"/>
    </source>
</evidence>
<sequence>MGEKDVFVIPSFYSERDKNDQTSTLLSICCDLRGEGVNNGLNDETERHNPNSAPQLDSGDCRAEFNHFNHHQQPRFSAQCRAAISGAAGQRQLSTENHWAGR</sequence>
<name>Q7MCK9_VIBVY</name>
<accession>Q7MCK9</accession>
<evidence type="ECO:0000313" key="1">
    <source>
        <dbReference type="EMBL" id="BAC97403.1"/>
    </source>
</evidence>
<dbReference type="Proteomes" id="UP000002675">
    <property type="component" value="Chromosome II"/>
</dbReference>